<evidence type="ECO:0000313" key="5">
    <source>
        <dbReference type="Proteomes" id="UP000326198"/>
    </source>
</evidence>
<keyword evidence="1" id="KW-0210">Decarboxylase</keyword>
<organism evidence="4 5">
    <name type="scientific">Aspergillus bertholletiae</name>
    <dbReference type="NCBI Taxonomy" id="1226010"/>
    <lineage>
        <taxon>Eukaryota</taxon>
        <taxon>Fungi</taxon>
        <taxon>Dikarya</taxon>
        <taxon>Ascomycota</taxon>
        <taxon>Pezizomycotina</taxon>
        <taxon>Eurotiomycetes</taxon>
        <taxon>Eurotiomycetidae</taxon>
        <taxon>Eurotiales</taxon>
        <taxon>Aspergillaceae</taxon>
        <taxon>Aspergillus</taxon>
        <taxon>Aspergillus subgen. Circumdati</taxon>
    </lineage>
</organism>
<keyword evidence="5" id="KW-1185">Reference proteome</keyword>
<dbReference type="EMBL" id="ML736192">
    <property type="protein sequence ID" value="KAE8379552.1"/>
    <property type="molecule type" value="Genomic_DNA"/>
</dbReference>
<dbReference type="Proteomes" id="UP000326198">
    <property type="component" value="Unassembled WGS sequence"/>
</dbReference>
<dbReference type="InterPro" id="IPR022237">
    <property type="entry name" value="PsiD-like"/>
</dbReference>
<dbReference type="Pfam" id="PF02666">
    <property type="entry name" value="PS_Dcarbxylase"/>
    <property type="match status" value="1"/>
</dbReference>
<gene>
    <name evidence="4" type="ORF">BDV26DRAFT_280170</name>
</gene>
<dbReference type="GO" id="GO:0004609">
    <property type="term" value="F:phosphatidylserine decarboxylase activity"/>
    <property type="evidence" value="ECO:0007669"/>
    <property type="project" value="InterPro"/>
</dbReference>
<reference evidence="4 5" key="1">
    <citation type="submission" date="2019-04" db="EMBL/GenBank/DDBJ databases">
        <title>Friends and foes A comparative genomics studyof 23 Aspergillus species from section Flavi.</title>
        <authorList>
            <consortium name="DOE Joint Genome Institute"/>
            <person name="Kjaerbolling I."/>
            <person name="Vesth T."/>
            <person name="Frisvad J.C."/>
            <person name="Nybo J.L."/>
            <person name="Theobald S."/>
            <person name="Kildgaard S."/>
            <person name="Isbrandt T."/>
            <person name="Kuo A."/>
            <person name="Sato A."/>
            <person name="Lyhne E.K."/>
            <person name="Kogle M.E."/>
            <person name="Wiebenga A."/>
            <person name="Kun R.S."/>
            <person name="Lubbers R.J."/>
            <person name="Makela M.R."/>
            <person name="Barry K."/>
            <person name="Chovatia M."/>
            <person name="Clum A."/>
            <person name="Daum C."/>
            <person name="Haridas S."/>
            <person name="He G."/>
            <person name="LaButti K."/>
            <person name="Lipzen A."/>
            <person name="Mondo S."/>
            <person name="Riley R."/>
            <person name="Salamov A."/>
            <person name="Simmons B.A."/>
            <person name="Magnuson J.K."/>
            <person name="Henrissat B."/>
            <person name="Mortensen U.H."/>
            <person name="Larsen T.O."/>
            <person name="Devries R.P."/>
            <person name="Grigoriev I.V."/>
            <person name="Machida M."/>
            <person name="Baker S.E."/>
            <person name="Andersen M.R."/>
        </authorList>
    </citation>
    <scope>NUCLEOTIDE SEQUENCE [LARGE SCALE GENOMIC DNA]</scope>
    <source>
        <strain evidence="4 5">IBT 29228</strain>
    </source>
</reference>
<keyword evidence="2" id="KW-0456">Lyase</keyword>
<evidence type="ECO:0000256" key="1">
    <source>
        <dbReference type="ARBA" id="ARBA00022793"/>
    </source>
</evidence>
<feature type="domain" description="L-tryptophan decarboxylase PsiD-like" evidence="3">
    <location>
        <begin position="27"/>
        <end position="159"/>
    </location>
</feature>
<accession>A0A5N7BCQ6</accession>
<dbReference type="PANTHER" id="PTHR10067">
    <property type="entry name" value="PHOSPHATIDYLSERINE DECARBOXYLASE"/>
    <property type="match status" value="1"/>
</dbReference>
<evidence type="ECO:0000313" key="4">
    <source>
        <dbReference type="EMBL" id="KAE8379552.1"/>
    </source>
</evidence>
<dbReference type="GO" id="GO:0005739">
    <property type="term" value="C:mitochondrion"/>
    <property type="evidence" value="ECO:0007669"/>
    <property type="project" value="TreeGrafter"/>
</dbReference>
<dbReference type="PANTHER" id="PTHR10067:SF9">
    <property type="entry name" value="PHOSPHATIDYLSERINE DECARBOXYLASE FAMILY PROTEIN (AFU_ORTHOLOGUE AFUA_7G01730)"/>
    <property type="match status" value="1"/>
</dbReference>
<evidence type="ECO:0000256" key="2">
    <source>
        <dbReference type="ARBA" id="ARBA00023239"/>
    </source>
</evidence>
<proteinExistence type="predicted"/>
<evidence type="ECO:0000259" key="3">
    <source>
        <dbReference type="Pfam" id="PF12588"/>
    </source>
</evidence>
<name>A0A5N7BCQ6_9EURO</name>
<dbReference type="InterPro" id="IPR003817">
    <property type="entry name" value="PS_Dcarbxylase"/>
</dbReference>
<dbReference type="AlphaFoldDB" id="A0A5N7BCQ6"/>
<protein>
    <submittedName>
        <fullName evidence="4">Phophatidylserine decarboxylase-domain-containing protein</fullName>
    </submittedName>
</protein>
<dbReference type="GO" id="GO:0006646">
    <property type="term" value="P:phosphatidylethanolamine biosynthetic process"/>
    <property type="evidence" value="ECO:0007669"/>
    <property type="project" value="TreeGrafter"/>
</dbReference>
<dbReference type="OrthoDB" id="5973539at2759"/>
<sequence>MPTSMPLRGAWLANLVQEAGQSADALHPVLREFQHFIESNPRIYMLFQSMLDQAQQKAPGRSPGHEVQDYRQMIHVLNHIITHPPPYSDDNNLVGVPMIGIFQYAIPSISGYAVFIDPEVNAMLKKVLDAWGEFLSSSESVSVLNTSPTGWFSPGAIRKLTTKGNVGGTTYEFDELYICDRNAPHYGFQSWDAFFTRPFRNEIRPVASPDDDAIIANACESQPFAIGRDVKARDSFWIKGQTYSLVDMFGAGFPDSFIGGTVYQGYLDTFSYHRWHAPVSGKIVKAYVINGTYCSTPEALESDLGAPNNGVEIEYQAYLSAMATRAVIFIQTDDPAIGLVGFLGIGMVEISTCEITVTEGQYVTKGDQIGMFHYGGSSHCVIFQKGVNVTGFPEIGSAENVPVRGKLAVVKR</sequence>
<dbReference type="Pfam" id="PF12588">
    <property type="entry name" value="PSDC"/>
    <property type="match status" value="1"/>
</dbReference>